<name>A0A918S919_9HYPH</name>
<keyword evidence="2" id="KW-1185">Reference proteome</keyword>
<dbReference type="RefSeq" id="WP_189425880.1">
    <property type="nucleotide sequence ID" value="NZ_BMZE01000002.1"/>
</dbReference>
<gene>
    <name evidence="1" type="ORF">GCM10007989_23680</name>
</gene>
<dbReference type="AlphaFoldDB" id="A0A918S919"/>
<proteinExistence type="predicted"/>
<dbReference type="PANTHER" id="PTHR39166">
    <property type="entry name" value="BLL1166 PROTEIN"/>
    <property type="match status" value="1"/>
</dbReference>
<reference evidence="1" key="1">
    <citation type="journal article" date="2014" name="Int. J. Syst. Evol. Microbiol.">
        <title>Complete genome sequence of Corynebacterium casei LMG S-19264T (=DSM 44701T), isolated from a smear-ripened cheese.</title>
        <authorList>
            <consortium name="US DOE Joint Genome Institute (JGI-PGF)"/>
            <person name="Walter F."/>
            <person name="Albersmeier A."/>
            <person name="Kalinowski J."/>
            <person name="Ruckert C."/>
        </authorList>
    </citation>
    <scope>NUCLEOTIDE SEQUENCE</scope>
    <source>
        <strain evidence="1">KCTC 32437</strain>
    </source>
</reference>
<protein>
    <recommendedName>
        <fullName evidence="3">Nucleotidyltransferase family protein</fullName>
    </recommendedName>
</protein>
<dbReference type="Proteomes" id="UP000646579">
    <property type="component" value="Unassembled WGS sequence"/>
</dbReference>
<dbReference type="InterPro" id="IPR009267">
    <property type="entry name" value="NTP_transf_6"/>
</dbReference>
<sequence length="201" mass="22652">MDHLIHAGGSDAEQRAALGEIIRAQPVLMRILKGMRRLDLPDPLLVSGAIYNCVWNVLTERAPLHGVKDVDVAYFDDTDLSYDAEDRVIRAAAEEFGDIPLPIEVRNQARVHLWFPDRFGSPYPKLNCSADMLTRFASKTHAVGMRLAGEGDALEMFAPFGLDDMFSFRLTPNYALDNRETHTAKAERIKMLWPEVTVVPW</sequence>
<evidence type="ECO:0000313" key="2">
    <source>
        <dbReference type="Proteomes" id="UP000646579"/>
    </source>
</evidence>
<reference evidence="1" key="2">
    <citation type="submission" date="2020-09" db="EMBL/GenBank/DDBJ databases">
        <authorList>
            <person name="Sun Q."/>
            <person name="Kim S."/>
        </authorList>
    </citation>
    <scope>NUCLEOTIDE SEQUENCE</scope>
    <source>
        <strain evidence="1">KCTC 32437</strain>
    </source>
</reference>
<comment type="caution">
    <text evidence="1">The sequence shown here is derived from an EMBL/GenBank/DDBJ whole genome shotgun (WGS) entry which is preliminary data.</text>
</comment>
<dbReference type="EMBL" id="BMZE01000002">
    <property type="protein sequence ID" value="GHA27115.1"/>
    <property type="molecule type" value="Genomic_DNA"/>
</dbReference>
<evidence type="ECO:0008006" key="3">
    <source>
        <dbReference type="Google" id="ProtNLM"/>
    </source>
</evidence>
<evidence type="ECO:0000313" key="1">
    <source>
        <dbReference type="EMBL" id="GHA27115.1"/>
    </source>
</evidence>
<accession>A0A918S919</accession>
<dbReference type="Pfam" id="PF06042">
    <property type="entry name" value="NTP_transf_6"/>
    <property type="match status" value="1"/>
</dbReference>
<organism evidence="1 2">
    <name type="scientific">Devosia pacifica</name>
    <dbReference type="NCBI Taxonomy" id="1335967"/>
    <lineage>
        <taxon>Bacteria</taxon>
        <taxon>Pseudomonadati</taxon>
        <taxon>Pseudomonadota</taxon>
        <taxon>Alphaproteobacteria</taxon>
        <taxon>Hyphomicrobiales</taxon>
        <taxon>Devosiaceae</taxon>
        <taxon>Devosia</taxon>
    </lineage>
</organism>
<dbReference type="PANTHER" id="PTHR39166:SF1">
    <property type="entry name" value="BLL1166 PROTEIN"/>
    <property type="match status" value="1"/>
</dbReference>